<dbReference type="EMBL" id="QKYT01000992">
    <property type="protein sequence ID" value="RIA80325.1"/>
    <property type="molecule type" value="Genomic_DNA"/>
</dbReference>
<proteinExistence type="predicted"/>
<reference evidence="1 2" key="1">
    <citation type="submission" date="2018-06" db="EMBL/GenBank/DDBJ databases">
        <title>Comparative genomics reveals the genomic features of Rhizophagus irregularis, R. cerebriforme, R. diaphanum and Gigaspora rosea, and their symbiotic lifestyle signature.</title>
        <authorList>
            <person name="Morin E."/>
            <person name="San Clemente H."/>
            <person name="Chen E.C.H."/>
            <person name="De La Providencia I."/>
            <person name="Hainaut M."/>
            <person name="Kuo A."/>
            <person name="Kohler A."/>
            <person name="Murat C."/>
            <person name="Tang N."/>
            <person name="Roy S."/>
            <person name="Loubradou J."/>
            <person name="Henrissat B."/>
            <person name="Grigoriev I.V."/>
            <person name="Corradi N."/>
            <person name="Roux C."/>
            <person name="Martin F.M."/>
        </authorList>
    </citation>
    <scope>NUCLEOTIDE SEQUENCE [LARGE SCALE GENOMIC DNA]</scope>
    <source>
        <strain evidence="1 2">DAOM 227022</strain>
    </source>
</reference>
<comment type="caution">
    <text evidence="1">The sequence shown here is derived from an EMBL/GenBank/DDBJ whole genome shotgun (WGS) entry which is preliminary data.</text>
</comment>
<gene>
    <name evidence="1" type="ORF">C1645_838898</name>
</gene>
<protein>
    <submittedName>
        <fullName evidence="1">Uncharacterized protein</fullName>
    </submittedName>
</protein>
<dbReference type="Proteomes" id="UP000265703">
    <property type="component" value="Unassembled WGS sequence"/>
</dbReference>
<organism evidence="1 2">
    <name type="scientific">Glomus cerebriforme</name>
    <dbReference type="NCBI Taxonomy" id="658196"/>
    <lineage>
        <taxon>Eukaryota</taxon>
        <taxon>Fungi</taxon>
        <taxon>Fungi incertae sedis</taxon>
        <taxon>Mucoromycota</taxon>
        <taxon>Glomeromycotina</taxon>
        <taxon>Glomeromycetes</taxon>
        <taxon>Glomerales</taxon>
        <taxon>Glomeraceae</taxon>
        <taxon>Glomus</taxon>
    </lineage>
</organism>
<name>A0A397S7N3_9GLOM</name>
<accession>A0A397S7N3</accession>
<evidence type="ECO:0000313" key="1">
    <source>
        <dbReference type="EMBL" id="RIA80325.1"/>
    </source>
</evidence>
<dbReference type="OrthoDB" id="2334883at2759"/>
<sequence length="228" mass="25933">MGVRQKRFKDEHIVINRECGSEKEIICLVDDEDLASVIWIQGLKVDFPIVVDTSQQAFSSWTFPQIKTLFGLTADNYIVLPSANEATRHEFISSVLHDITSCYDGEVKVCPEYELSGNHGKGPVDWNAIQLQALSQRNKKKRTYNEALREDVMYGIISTGVDWVIIKLITTGDYNDNYNNGNVEVLLSSKTSFTFPINESVFDRGLMLEKLKNLFGQIKCVFDRQIEP</sequence>
<evidence type="ECO:0000313" key="2">
    <source>
        <dbReference type="Proteomes" id="UP000265703"/>
    </source>
</evidence>
<dbReference type="AlphaFoldDB" id="A0A397S7N3"/>
<keyword evidence="2" id="KW-1185">Reference proteome</keyword>